<sequence length="116" mass="13455">MGNSTSQNEFNAQHYQHNSGLSIKEVEGIKNVFDSLDPKDGQIQTGTLRKLYRDSYDAPQLNNKIGDRETLTFDQFFELMKTDMLEKKRQFPGVDFDDGINENVQCFFCHPQRQQS</sequence>
<accession>A0A8S1LAJ8</accession>
<dbReference type="Proteomes" id="UP000688137">
    <property type="component" value="Unassembled WGS sequence"/>
</dbReference>
<comment type="caution">
    <text evidence="1">The sequence shown here is derived from an EMBL/GenBank/DDBJ whole genome shotgun (WGS) entry which is preliminary data.</text>
</comment>
<evidence type="ECO:0008006" key="3">
    <source>
        <dbReference type="Google" id="ProtNLM"/>
    </source>
</evidence>
<dbReference type="OMA" id="ENAQCIF"/>
<evidence type="ECO:0000313" key="1">
    <source>
        <dbReference type="EMBL" id="CAD8061816.1"/>
    </source>
</evidence>
<name>A0A8S1LAJ8_PARPR</name>
<organism evidence="1 2">
    <name type="scientific">Paramecium primaurelia</name>
    <dbReference type="NCBI Taxonomy" id="5886"/>
    <lineage>
        <taxon>Eukaryota</taxon>
        <taxon>Sar</taxon>
        <taxon>Alveolata</taxon>
        <taxon>Ciliophora</taxon>
        <taxon>Intramacronucleata</taxon>
        <taxon>Oligohymenophorea</taxon>
        <taxon>Peniculida</taxon>
        <taxon>Parameciidae</taxon>
        <taxon>Paramecium</taxon>
    </lineage>
</organism>
<protein>
    <recommendedName>
        <fullName evidence="3">EF-hand domain-containing protein</fullName>
    </recommendedName>
</protein>
<evidence type="ECO:0000313" key="2">
    <source>
        <dbReference type="Proteomes" id="UP000688137"/>
    </source>
</evidence>
<reference evidence="1" key="1">
    <citation type="submission" date="2021-01" db="EMBL/GenBank/DDBJ databases">
        <authorList>
            <consortium name="Genoscope - CEA"/>
            <person name="William W."/>
        </authorList>
    </citation>
    <scope>NUCLEOTIDE SEQUENCE</scope>
</reference>
<gene>
    <name evidence="1" type="ORF">PPRIM_AZ9-3.1.T0320179</name>
</gene>
<dbReference type="AlphaFoldDB" id="A0A8S1LAJ8"/>
<proteinExistence type="predicted"/>
<keyword evidence="2" id="KW-1185">Reference proteome</keyword>
<dbReference type="EMBL" id="CAJJDM010000031">
    <property type="protein sequence ID" value="CAD8061816.1"/>
    <property type="molecule type" value="Genomic_DNA"/>
</dbReference>